<dbReference type="NCBIfam" id="TIGR03348">
    <property type="entry name" value="VI_IcmF"/>
    <property type="match status" value="1"/>
</dbReference>
<dbReference type="InterPro" id="IPR048677">
    <property type="entry name" value="TssM1_hel"/>
</dbReference>
<dbReference type="Proteomes" id="UP001164472">
    <property type="component" value="Chromosome"/>
</dbReference>
<dbReference type="Pfam" id="PF14331">
    <property type="entry name" value="IcmF-related_N"/>
    <property type="match status" value="1"/>
</dbReference>
<sequence>MKWKAIRFFSKNREERSSNDLPEMTLSTKAYQSLFKQQIKALSETFGEQKIACLFKQPLHKKTVYCVLESPHANLTALSGHALADVTPRVKGQVTPSQDGLNSSSFPYSRYTLPSWHSDGSSLYMSLHFENEVYTSNYSFEDTLLPLMDTLLPPMDSLRGRHRNQCLGGIIIYLHRHDLISESAPAWLSKMASFVGQASLKAKQKLPVYIVLEGVGSSETITFDNASSNSLTMPIGMFRDDETVSAEQFGQWFSQAQGELTKRLMRKTLKRVQYVHDVESRKAAFSHLNAIEQGLQQLKQVSEQLNHRWSFSGKPIVPWVRAVFIAPNNTAVISGVSGVSGTHALSRQGDTGCYQWWQRFSNILHKDKGCGKAEPDNNNHRKLVASCAGGVVLLGLVWSQLMWRDYAQAGQLVDQFNEQLMPLSSANGNGAELSAGFDRILEKLIAIDAYNVNLDEEKQSADWLSSFLDSTIDKQQQTLRLISDSVLMNDFNAALDQLLLETLHRHDDFEALYPALKSYLYFHQDRAQRSEYLMWWFGQQWQQTYQHQPDKRQMLAGYLSAFLESQTIVEAVDEEAVAIARAKMLSTPLAKRMYFDIKQSANNRYSASSELKEIIGYRQMDVFDAASVSVPTFYTKLGYQTQFLPKMRQAVEQVSADEWVLGEAKQGRQAANTSDSASLENSIYDLYIAEYTAAWDDFLDQLAIAKSTSFDHLISLVKGSSGSDGAVSRVLNYVHDNTNFYSIPTAASAAGVIEGAAGVVPSSLAASANKASRGLKGVDHYLNEKGGDTLHPMSAVTKHYKRLNSVINNSENKSSAMEEINKQLVMLEEYLSELDSSNHDLSNMSAVFDATVKRVKGSRKDAISQLNRTSRLMPEPLNRWVSSLSGQSWGHMVSRTKRFIDDAYQNEIVEFYSAHLNKKYPLSPQAEDDVLVDRFSEFFKPEGREQNFFNQYLQPFIRTSNKRWTEKSVDGLSLGFKRDYLAQLKRANTIRKILFNSNQEAFAELQLQPVYLDANISRFDLNLMGARLSYRHGPQKVSKISWPPLLNEDDIAMRFEDYNGNLVTEEMSGEWSLFRLIERYGKESSPNGQRFRMSFEVEGQRAVYNASGRTLTPALLSMLSKYRAPLKPLG</sequence>
<dbReference type="InterPro" id="IPR017731">
    <property type="entry name" value="TssM1-like"/>
</dbReference>
<gene>
    <name evidence="5" type="primary">tssM</name>
    <name evidence="5" type="ORF">NNL22_03140</name>
</gene>
<dbReference type="RefSeq" id="WP_251810570.1">
    <property type="nucleotide sequence ID" value="NZ_CP101527.1"/>
</dbReference>
<proteinExistence type="predicted"/>
<feature type="domain" description="Type VI secretion system component TssM1 N-terminal" evidence="3">
    <location>
        <begin position="158"/>
        <end position="325"/>
    </location>
</feature>
<dbReference type="PANTHER" id="PTHR36153">
    <property type="entry name" value="INNER MEMBRANE PROTEIN-RELATED"/>
    <property type="match status" value="1"/>
</dbReference>
<evidence type="ECO:0000313" key="5">
    <source>
        <dbReference type="EMBL" id="UZW75605.1"/>
    </source>
</evidence>
<dbReference type="InterPro" id="IPR009612">
    <property type="entry name" value="IcmF-rel"/>
</dbReference>
<reference evidence="5" key="1">
    <citation type="submission" date="2022-07" db="EMBL/GenBank/DDBJ databases">
        <title>Alkalimarinus sp. nov., isolated from gut of a Alitta virens.</title>
        <authorList>
            <person name="Yang A.I."/>
            <person name="Shin N.-R."/>
        </authorList>
    </citation>
    <scope>NUCLEOTIDE SEQUENCE</scope>
    <source>
        <strain evidence="5">FA028</strain>
    </source>
</reference>
<dbReference type="Pfam" id="PF06744">
    <property type="entry name" value="IcmF_C"/>
    <property type="match status" value="1"/>
</dbReference>
<evidence type="ECO:0000259" key="2">
    <source>
        <dbReference type="Pfam" id="PF06761"/>
    </source>
</evidence>
<organism evidence="5 6">
    <name type="scientific">Alkalimarinus sediminis</name>
    <dbReference type="NCBI Taxonomy" id="1632866"/>
    <lineage>
        <taxon>Bacteria</taxon>
        <taxon>Pseudomonadati</taxon>
        <taxon>Pseudomonadota</taxon>
        <taxon>Gammaproteobacteria</taxon>
        <taxon>Alteromonadales</taxon>
        <taxon>Alteromonadaceae</taxon>
        <taxon>Alkalimarinus</taxon>
    </lineage>
</organism>
<protein>
    <submittedName>
        <fullName evidence="5">Type VI secretion system membrane subunit TssM</fullName>
    </submittedName>
</protein>
<dbReference type="KEGG" id="asem:NNL22_03140"/>
<evidence type="ECO:0000313" key="6">
    <source>
        <dbReference type="Proteomes" id="UP001164472"/>
    </source>
</evidence>
<dbReference type="InterPro" id="IPR053156">
    <property type="entry name" value="T6SS_TssM-like"/>
</dbReference>
<accession>A0A9E8KQV3</accession>
<dbReference type="AlphaFoldDB" id="A0A9E8KQV3"/>
<feature type="domain" description="Type VI secretion system IcmF C-terminal" evidence="1">
    <location>
        <begin position="1006"/>
        <end position="1107"/>
    </location>
</feature>
<evidence type="ECO:0000259" key="4">
    <source>
        <dbReference type="Pfam" id="PF21070"/>
    </source>
</evidence>
<keyword evidence="6" id="KW-1185">Reference proteome</keyword>
<feature type="domain" description="Type VI secretion system component TssM1 helical" evidence="4">
    <location>
        <begin position="900"/>
        <end position="997"/>
    </location>
</feature>
<name>A0A9E8KQV3_9ALTE</name>
<dbReference type="PANTHER" id="PTHR36153:SF1">
    <property type="entry name" value="TYPE VI SECRETION SYSTEM COMPONENT TSSM1"/>
    <property type="match status" value="1"/>
</dbReference>
<dbReference type="EMBL" id="CP101527">
    <property type="protein sequence ID" value="UZW75605.1"/>
    <property type="molecule type" value="Genomic_DNA"/>
</dbReference>
<evidence type="ECO:0000259" key="3">
    <source>
        <dbReference type="Pfam" id="PF14331"/>
    </source>
</evidence>
<dbReference type="Pfam" id="PF21070">
    <property type="entry name" value="IcmF_helical"/>
    <property type="match status" value="1"/>
</dbReference>
<dbReference type="InterPro" id="IPR010623">
    <property type="entry name" value="IcmF_C"/>
</dbReference>
<dbReference type="Pfam" id="PF06761">
    <property type="entry name" value="IcmF-related"/>
    <property type="match status" value="1"/>
</dbReference>
<evidence type="ECO:0000259" key="1">
    <source>
        <dbReference type="Pfam" id="PF06744"/>
    </source>
</evidence>
<feature type="domain" description="IcmF-related" evidence="2">
    <location>
        <begin position="454"/>
        <end position="739"/>
    </location>
</feature>
<dbReference type="InterPro" id="IPR025743">
    <property type="entry name" value="TssM1_N"/>
</dbReference>